<evidence type="ECO:0000256" key="9">
    <source>
        <dbReference type="SAM" id="MobiDB-lite"/>
    </source>
</evidence>
<protein>
    <recommendedName>
        <fullName evidence="17">G-protein coupled receptor 116</fullName>
    </recommendedName>
</protein>
<evidence type="ECO:0000259" key="13">
    <source>
        <dbReference type="PROSITE" id="PS50261"/>
    </source>
</evidence>
<feature type="transmembrane region" description="Helical" evidence="10">
    <location>
        <begin position="1232"/>
        <end position="1251"/>
    </location>
</feature>
<keyword evidence="5 10" id="KW-1133">Transmembrane helix</keyword>
<evidence type="ECO:0000259" key="12">
    <source>
        <dbReference type="PROSITE" id="PS50221"/>
    </source>
</evidence>
<dbReference type="GO" id="GO:0004930">
    <property type="term" value="F:G protein-coupled receptor activity"/>
    <property type="evidence" value="ECO:0007669"/>
    <property type="project" value="InterPro"/>
</dbReference>
<dbReference type="Gene3D" id="1.20.1070.10">
    <property type="entry name" value="Rhodopsin 7-helix transmembrane proteins"/>
    <property type="match status" value="1"/>
</dbReference>
<dbReference type="PROSITE" id="PS50261">
    <property type="entry name" value="G_PROTEIN_RECEP_F2_4"/>
    <property type="match status" value="1"/>
</dbReference>
<evidence type="ECO:0000313" key="15">
    <source>
        <dbReference type="Ensembl" id="ENSSMAP00000044444.1"/>
    </source>
</evidence>
<dbReference type="Ensembl" id="ENSSMAT00000061493.1">
    <property type="protein sequence ID" value="ENSSMAP00000044444.1"/>
    <property type="gene ID" value="ENSSMAG00000036463.1"/>
</dbReference>
<dbReference type="PRINTS" id="PR00249">
    <property type="entry name" value="GPCRSECRETIN"/>
</dbReference>
<evidence type="ECO:0000256" key="7">
    <source>
        <dbReference type="ARBA" id="ARBA00023157"/>
    </source>
</evidence>
<dbReference type="InterPro" id="IPR000832">
    <property type="entry name" value="GPCR_2_secretin-like"/>
</dbReference>
<dbReference type="PROSITE" id="PS50221">
    <property type="entry name" value="GAIN_B"/>
    <property type="match status" value="1"/>
</dbReference>
<dbReference type="InterPro" id="IPR000203">
    <property type="entry name" value="GPS"/>
</dbReference>
<feature type="transmembrane region" description="Helical" evidence="10">
    <location>
        <begin position="1442"/>
        <end position="1461"/>
    </location>
</feature>
<dbReference type="PANTHER" id="PTHR45813:SF4">
    <property type="entry name" value="ADHESION G PROTEIN-COUPLED RECEPTOR F5"/>
    <property type="match status" value="1"/>
</dbReference>
<dbReference type="InterPro" id="IPR036179">
    <property type="entry name" value="Ig-like_dom_sf"/>
</dbReference>
<proteinExistence type="inferred from homology"/>
<keyword evidence="6 10" id="KW-0472">Membrane</keyword>
<dbReference type="PROSITE" id="PS50835">
    <property type="entry name" value="IG_LIKE"/>
    <property type="match status" value="1"/>
</dbReference>
<comment type="similarity">
    <text evidence="2">Belongs to the G-protein coupled receptor 2 family. Adhesion G-protein coupled receptor (ADGR) subfamily.</text>
</comment>
<dbReference type="GO" id="GO:0016020">
    <property type="term" value="C:membrane"/>
    <property type="evidence" value="ECO:0007669"/>
    <property type="project" value="UniProtKB-SubCell"/>
</dbReference>
<evidence type="ECO:0000313" key="16">
    <source>
        <dbReference type="Proteomes" id="UP000694558"/>
    </source>
</evidence>
<feature type="domain" description="GAIN-B" evidence="12">
    <location>
        <begin position="1079"/>
        <end position="1224"/>
    </location>
</feature>
<dbReference type="Gene3D" id="2.60.220.50">
    <property type="match status" value="1"/>
</dbReference>
<dbReference type="GO" id="GO:0007189">
    <property type="term" value="P:adenylate cyclase-activating G protein-coupled receptor signaling pathway"/>
    <property type="evidence" value="ECO:0007669"/>
    <property type="project" value="TreeGrafter"/>
</dbReference>
<organism evidence="15 16">
    <name type="scientific">Scophthalmus maximus</name>
    <name type="common">Turbot</name>
    <name type="synonym">Psetta maxima</name>
    <dbReference type="NCBI Taxonomy" id="52904"/>
    <lineage>
        <taxon>Eukaryota</taxon>
        <taxon>Metazoa</taxon>
        <taxon>Chordata</taxon>
        <taxon>Craniata</taxon>
        <taxon>Vertebrata</taxon>
        <taxon>Euteleostomi</taxon>
        <taxon>Actinopterygii</taxon>
        <taxon>Neopterygii</taxon>
        <taxon>Teleostei</taxon>
        <taxon>Neoteleostei</taxon>
        <taxon>Acanthomorphata</taxon>
        <taxon>Carangaria</taxon>
        <taxon>Pleuronectiformes</taxon>
        <taxon>Pleuronectoidei</taxon>
        <taxon>Scophthalmidae</taxon>
        <taxon>Scophthalmus</taxon>
    </lineage>
</organism>
<dbReference type="InterPro" id="IPR057400">
    <property type="entry name" value="ADGRF3/5_N"/>
</dbReference>
<keyword evidence="4 11" id="KW-0732">Signal</keyword>
<evidence type="ECO:0000259" key="14">
    <source>
        <dbReference type="PROSITE" id="PS50835"/>
    </source>
</evidence>
<dbReference type="PRINTS" id="PR01695">
    <property type="entry name" value="IGHEPTARCPTR"/>
</dbReference>
<accession>A0A8D3CAY6</accession>
<dbReference type="SMART" id="SM00303">
    <property type="entry name" value="GPS"/>
    <property type="match status" value="1"/>
</dbReference>
<dbReference type="FunFam" id="1.20.1070.10:FF:000058">
    <property type="entry name" value="Adhesion G protein-coupled receptor F5"/>
    <property type="match status" value="1"/>
</dbReference>
<reference evidence="15" key="1">
    <citation type="submission" date="2023-05" db="EMBL/GenBank/DDBJ databases">
        <title>High-quality long-read genome of Scophthalmus maximus.</title>
        <authorList>
            <person name="Lien S."/>
            <person name="Martinez P."/>
        </authorList>
    </citation>
    <scope>NUCLEOTIDE SEQUENCE [LARGE SCALE GENOMIC DNA]</scope>
</reference>
<keyword evidence="7" id="KW-1015">Disulfide bond</keyword>
<feature type="region of interest" description="Disordered" evidence="9">
    <location>
        <begin position="544"/>
        <end position="584"/>
    </location>
</feature>
<evidence type="ECO:0008006" key="17">
    <source>
        <dbReference type="Google" id="ProtNLM"/>
    </source>
</evidence>
<dbReference type="InterPro" id="IPR007110">
    <property type="entry name" value="Ig-like_dom"/>
</dbReference>
<dbReference type="InterPro" id="IPR013783">
    <property type="entry name" value="Ig-like_fold"/>
</dbReference>
<dbReference type="SUPFAM" id="SSF48726">
    <property type="entry name" value="Immunoglobulin"/>
    <property type="match status" value="1"/>
</dbReference>
<dbReference type="InterPro" id="IPR008078">
    <property type="entry name" value="GPCR_2_Ig-hepta-like_rcpt"/>
</dbReference>
<feature type="domain" description="G-protein coupled receptors family 2 profile 2" evidence="13">
    <location>
        <begin position="1230"/>
        <end position="1483"/>
    </location>
</feature>
<keyword evidence="8" id="KW-0325">Glycoprotein</keyword>
<evidence type="ECO:0000256" key="5">
    <source>
        <dbReference type="ARBA" id="ARBA00022989"/>
    </source>
</evidence>
<dbReference type="Pfam" id="PF01825">
    <property type="entry name" value="GPS"/>
    <property type="match status" value="1"/>
</dbReference>
<feature type="transmembrane region" description="Helical" evidence="10">
    <location>
        <begin position="1473"/>
        <end position="1491"/>
    </location>
</feature>
<feature type="signal peptide" evidence="11">
    <location>
        <begin position="1"/>
        <end position="22"/>
    </location>
</feature>
<feature type="transmembrane region" description="Helical" evidence="10">
    <location>
        <begin position="1397"/>
        <end position="1421"/>
    </location>
</feature>
<evidence type="ECO:0000256" key="11">
    <source>
        <dbReference type="SAM" id="SignalP"/>
    </source>
</evidence>
<sequence>MAISKNGLTIFALLVTFVFLETWDFNEFPCLVSQVGPLHLLPAGQWNYIIDIVVNASNAEALEQIRASLNATDLPIQLDSHTEISDVSITTVCYSTGTGFQCRCEEQFAWPYSTCVTYGACDQTWSGICKCINAIPAGNQSCQPISGLLTRYEYEVEVELNVTDVGTVDYLRSLLNNNSFSLALGPVVNVTDIDITTVCYPNGTNFQCRCEDQNVWSYRDCLTYGACDEITSDTCRCINSIPSSGRYCQPNTVTPVTYEYQIYIEMNTTDADQLRNTLKNMTFPVQIGTQINISDVDMINVCSQDGAGFQCRCEDDYLWPCDTCSTYGKCDGDTNNTCSCVKAIPTNGQYCQSIHNQSKLDAPPAVYKYLISVELNVSVVGLIDQLRTILSNISYPISIGNHIQISHVNMSTVCYPSSGGYQCRCEDQYRWSCDQCLTYGSCDNIMYDTCGCISAIPPDGQYCQPVDHHSKFFFPRLCGFVKALTHIPLNKTIPTKVVAYLNMLLTALENFVLNDSTNVTSQNTTIGSTILEVPSTGLISTTSNTAATHVPNTPVTTFNTTTPTTTTTTAATTTPTTTTTTSTTITPSKITSTAATASATTTFTTTNTTITTSPTAATIIHTNTSATTTTITQTSTGADLLRKMLHIVILYTVLLNCITKTDRYISGFVTRFSEGSVITDFVVQTTYVDFDKLAEENEKLPETIQPVAPVIGSVSAFYKSPTSITIPDLTYTGNTMFLRCEPPENFDLGLISSSRWKFKGREIKDGERIEITTSNNQSMLKVINIIPADRGLYSCTLRNKAMNFNQEGFVTETQIIQAPVVRLQGEVNVRCQNGQIQPLKCCVQRPYTVKWFQGIVPLNSVPVTEGKANCIKHDYKLENCIRSQEDKITFICRVDNPSSYEMKMTMTIFRDKSKCDDAQYGTGRVGDRSSIGCDEGQEGSKTAICQETGEWKLEVDTCIVTQIKELLIDSQEVPQFVLNLSTVVQQEKTEIANSSATISAIVDILNTIANVSTAVNKTVMQNVLETIDVLISEDARDSWLILNANDSRNTSSALLGSMETLSSDLDGEFAIATQRILLNRTTFNNNFMADLNSSVVIDIPNTSMSNIFITTILLSTLNNVMPPRNSTFDVTLFNATSNETAINAVVVLIKINATVQKVLLRYNKLNSSLTLNPQCVFWNFTLFDNFGAWDDEGCTFVSDINNTVTCSCNHLTSFSILMATDIPPSLSEALDIITYFGVGISLASLVICLIIEGYVWKAITRNSTAFIRHVSIVNTALSLLIADICFIIGAFIAKNPLENPGEDYELPLGPCSTATFFMHFFYLALFFWMLVSGLLLFYRTVMVFSYMSKSAMLAIGFCLGYGCPLIIAVITVAVTAPGNGYIRKDNACWLNWIETKALLALVIPALTIVLINIFIVIVVLFKMLRRGVGESAQTDEKHTLVVIARCVIILTPLFGLTWSLGVGTMVSSTSKGLHIAFAFFNSLQVFAAIDIQGSIFFSYQQFVCLSDIYHVSQAASSSSSGAAESFVNI</sequence>
<name>A0A8D3CAY6_SCOMX</name>
<dbReference type="Pfam" id="PF00002">
    <property type="entry name" value="7tm_2"/>
    <property type="match status" value="1"/>
</dbReference>
<keyword evidence="3 10" id="KW-0812">Transmembrane</keyword>
<feature type="transmembrane region" description="Helical" evidence="10">
    <location>
        <begin position="1272"/>
        <end position="1293"/>
    </location>
</feature>
<evidence type="ECO:0000256" key="10">
    <source>
        <dbReference type="SAM" id="Phobius"/>
    </source>
</evidence>
<dbReference type="InterPro" id="IPR057244">
    <property type="entry name" value="GAIN_B"/>
</dbReference>
<dbReference type="Pfam" id="PF25387">
    <property type="entry name" value="ADGRF3_N"/>
    <property type="match status" value="4"/>
</dbReference>
<dbReference type="InterPro" id="IPR046338">
    <property type="entry name" value="GAIN_dom_sf"/>
</dbReference>
<comment type="subcellular location">
    <subcellularLocation>
        <location evidence="1">Membrane</location>
        <topology evidence="1">Multi-pass membrane protein</topology>
    </subcellularLocation>
</comment>
<dbReference type="GO" id="GO:0007166">
    <property type="term" value="P:cell surface receptor signaling pathway"/>
    <property type="evidence" value="ECO:0007669"/>
    <property type="project" value="InterPro"/>
</dbReference>
<feature type="transmembrane region" description="Helical" evidence="10">
    <location>
        <begin position="1350"/>
        <end position="1377"/>
    </location>
</feature>
<dbReference type="Gene3D" id="2.60.40.10">
    <property type="entry name" value="Immunoglobulins"/>
    <property type="match status" value="1"/>
</dbReference>
<evidence type="ECO:0000256" key="6">
    <source>
        <dbReference type="ARBA" id="ARBA00023136"/>
    </source>
</evidence>
<evidence type="ECO:0000256" key="4">
    <source>
        <dbReference type="ARBA" id="ARBA00022729"/>
    </source>
</evidence>
<dbReference type="Proteomes" id="UP000694558">
    <property type="component" value="Chromosome 20"/>
</dbReference>
<feature type="compositionally biased region" description="Low complexity" evidence="9">
    <location>
        <begin position="553"/>
        <end position="584"/>
    </location>
</feature>
<dbReference type="GeneTree" id="ENSGT00940000154603"/>
<feature type="domain" description="Ig-like" evidence="14">
    <location>
        <begin position="721"/>
        <end position="811"/>
    </location>
</feature>
<dbReference type="InterPro" id="IPR051587">
    <property type="entry name" value="Adhesion_GPCR"/>
</dbReference>
<dbReference type="InterPro" id="IPR017981">
    <property type="entry name" value="GPCR_2-like_7TM"/>
</dbReference>
<evidence type="ECO:0000256" key="3">
    <source>
        <dbReference type="ARBA" id="ARBA00022692"/>
    </source>
</evidence>
<evidence type="ECO:0000256" key="8">
    <source>
        <dbReference type="ARBA" id="ARBA00023180"/>
    </source>
</evidence>
<evidence type="ECO:0000256" key="2">
    <source>
        <dbReference type="ARBA" id="ARBA00007343"/>
    </source>
</evidence>
<dbReference type="PANTHER" id="PTHR45813">
    <property type="entry name" value="IG-LIKE DOMAIN-CONTAINING PROTEIN"/>
    <property type="match status" value="1"/>
</dbReference>
<feature type="chain" id="PRO_5034634709" description="G-protein coupled receptor 116" evidence="11">
    <location>
        <begin position="23"/>
        <end position="1529"/>
    </location>
</feature>
<feature type="transmembrane region" description="Helical" evidence="10">
    <location>
        <begin position="1313"/>
        <end position="1338"/>
    </location>
</feature>
<evidence type="ECO:0000256" key="1">
    <source>
        <dbReference type="ARBA" id="ARBA00004141"/>
    </source>
</evidence>
<reference evidence="15" key="2">
    <citation type="submission" date="2025-08" db="UniProtKB">
        <authorList>
            <consortium name="Ensembl"/>
        </authorList>
    </citation>
    <scope>IDENTIFICATION</scope>
</reference>